<organism evidence="3 4">
    <name type="scientific">Actinomadura namibiensis</name>
    <dbReference type="NCBI Taxonomy" id="182080"/>
    <lineage>
        <taxon>Bacteria</taxon>
        <taxon>Bacillati</taxon>
        <taxon>Actinomycetota</taxon>
        <taxon>Actinomycetes</taxon>
        <taxon>Streptosporangiales</taxon>
        <taxon>Thermomonosporaceae</taxon>
        <taxon>Actinomadura</taxon>
    </lineage>
</organism>
<dbReference type="InterPro" id="IPR027479">
    <property type="entry name" value="S-Me-THD_N_sf"/>
</dbReference>
<evidence type="ECO:0008006" key="5">
    <source>
        <dbReference type="Google" id="ProtNLM"/>
    </source>
</evidence>
<dbReference type="InterPro" id="IPR024071">
    <property type="entry name" value="S-Me-THD_C_sf"/>
</dbReference>
<dbReference type="Gene3D" id="2.40.390.10">
    <property type="entry name" value="CV3147-like"/>
    <property type="match status" value="1"/>
</dbReference>
<dbReference type="Proteomes" id="UP000572680">
    <property type="component" value="Unassembled WGS sequence"/>
</dbReference>
<evidence type="ECO:0000259" key="2">
    <source>
        <dbReference type="Pfam" id="PF20906"/>
    </source>
</evidence>
<proteinExistence type="predicted"/>
<reference evidence="3 4" key="1">
    <citation type="submission" date="2020-08" db="EMBL/GenBank/DDBJ databases">
        <title>Genomic Encyclopedia of Type Strains, Phase IV (KMG-IV): sequencing the most valuable type-strain genomes for metagenomic binning, comparative biology and taxonomic classification.</title>
        <authorList>
            <person name="Goeker M."/>
        </authorList>
    </citation>
    <scope>NUCLEOTIDE SEQUENCE [LARGE SCALE GENOMIC DNA]</scope>
    <source>
        <strain evidence="3 4">DSM 44197</strain>
    </source>
</reference>
<evidence type="ECO:0000313" key="3">
    <source>
        <dbReference type="EMBL" id="MBA8957452.1"/>
    </source>
</evidence>
<feature type="domain" description="S-Me-THD-like C-terminal" evidence="2">
    <location>
        <begin position="177"/>
        <end position="365"/>
    </location>
</feature>
<feature type="domain" description="S-Me-THD N-terminal" evidence="1">
    <location>
        <begin position="19"/>
        <end position="174"/>
    </location>
</feature>
<accession>A0A7W3M080</accession>
<dbReference type="InterPro" id="IPR048350">
    <property type="entry name" value="S-Me-THD-like_C"/>
</dbReference>
<dbReference type="Pfam" id="PF20906">
    <property type="entry name" value="S-Me-THD_C"/>
    <property type="match status" value="1"/>
</dbReference>
<evidence type="ECO:0000259" key="1">
    <source>
        <dbReference type="Pfam" id="PF06032"/>
    </source>
</evidence>
<dbReference type="AlphaFoldDB" id="A0A7W3M080"/>
<dbReference type="RefSeq" id="WP_246445096.1">
    <property type="nucleotide sequence ID" value="NZ_BAAALP010000081.1"/>
</dbReference>
<dbReference type="Gene3D" id="3.40.1610.10">
    <property type="entry name" value="CV3147-like domain"/>
    <property type="match status" value="1"/>
</dbReference>
<dbReference type="EMBL" id="JACJIA010000024">
    <property type="protein sequence ID" value="MBA8957452.1"/>
    <property type="molecule type" value="Genomic_DNA"/>
</dbReference>
<keyword evidence="4" id="KW-1185">Reference proteome</keyword>
<name>A0A7W3M080_ACTNM</name>
<comment type="caution">
    <text evidence="3">The sequence shown here is derived from an EMBL/GenBank/DDBJ whole genome shotgun (WGS) entry which is preliminary data.</text>
</comment>
<gene>
    <name evidence="3" type="ORF">HNR61_009145</name>
</gene>
<dbReference type="SUPFAM" id="SSF160991">
    <property type="entry name" value="CV3147-like"/>
    <property type="match status" value="1"/>
</dbReference>
<sequence length="372" mass="38972">MTDMLTNDMRTTGQICAADLPDIARGAALLGTGGGGDPYLGRLLAERVLRERGPVDVVHPEQLPNDAVVVPVGVMGAPTVIVEKPLAGHEFRGALESLGAVLGRPVTHVACLEAGGLNSMTPIITAAETGLPLLDADGMGRAFPELQMVLPTLDGISASPMAMSDEKGNTVVLRTVDNGWSERLARSATVDMGCSAAIALYPMTGAQARTALVPGTLTLAGRLGEILRVARAEHADAAERIVEQMGGTVLFRGKVVDVERRTERGFARGLATLAGTGAHAGTEMMLAFQNEHLVAQVAGQVVASVPDLICVLDADTGEPVTTEAMRYGFRIAVLGLPCHPRWRSEAGLALAGPRYFGYDHDFVPVETLAAAR</sequence>
<protein>
    <recommendedName>
        <fullName evidence="5">DUF917 domain-containing protein</fullName>
    </recommendedName>
</protein>
<dbReference type="Pfam" id="PF06032">
    <property type="entry name" value="S-Me-THD_N"/>
    <property type="match status" value="1"/>
</dbReference>
<dbReference type="InterPro" id="IPR010318">
    <property type="entry name" value="S-Me-THD_N"/>
</dbReference>
<evidence type="ECO:0000313" key="4">
    <source>
        <dbReference type="Proteomes" id="UP000572680"/>
    </source>
</evidence>